<organism evidence="2 3">
    <name type="scientific">Gordonia tangerina</name>
    <dbReference type="NCBI Taxonomy" id="2911060"/>
    <lineage>
        <taxon>Bacteria</taxon>
        <taxon>Bacillati</taxon>
        <taxon>Actinomycetota</taxon>
        <taxon>Actinomycetes</taxon>
        <taxon>Mycobacteriales</taxon>
        <taxon>Gordoniaceae</taxon>
        <taxon>Gordonia</taxon>
    </lineage>
</organism>
<proteinExistence type="predicted"/>
<protein>
    <submittedName>
        <fullName evidence="2">Helicase</fullName>
    </submittedName>
</protein>
<sequence>MSDSRFSAEPYLAELRPFQRASVDQVVNVLYRQKTGTRYLVADETGLGKSMIARGVIAAAIEDLQDDDEVGRIDIVYICSNADVARQNVKRLDILGTKVNLSTRLSMLATASHQLNTPVTSVGKPVNLVSLTPRTSFPDRGWRTGMSDERALLFLILRDELQLRGARATAAYRVLRGTMEWGRFKEQTQKFERALADRASGGAPPLDQTVVAKFTELIREAGSDGTSLLDAFIDLVDETVGRSGVPGGFSAGANMVIALRRTLARAGVEALEPDLIILDEFQRFTDLLADDQPVSELAQEMFNYSAARVLLLSATPYKPFDIDDEVDGGAAAMRGSDGTHREQFMGTLDFLAKGRAEPGEGTRGIAKLLNEFRDAVTRGHDPTELRDRLRAELLTVMCRTERPSTAKSSMVKERRAPASAVTSDDISQFIALTELADHVGTHLPMDVWKSVPALVHFMDAYQLGRFVDRDADDPEVQRMLNGLQRLNPQAVETYQELPQQNPRLQTLIDQTTGKNWQQTLWMPPSLPYLKPSGPYASFQAQTMTKKLVFSQWSATPASVASLLSHDASRRIARSETAAPRNITTNENVSPRLQFRRSGGDLSAMASFMIFFPLPGLADEADPLALAGPAGDAVDREVAETQLARQLASRLPADARESTASETAPLLWRWPLVISDGVLDEALSGTVAGLTPTQAMAGRVRDPDDPDAPHHEDQTSVLSDYVAQAIAVHRGEQPLDLSTIPQDLAVRTARLAMHSPANCAWRALGRLSVDTSQVTVGGRWRAAAVLASGLRTLFNRWESSLILDDLYRDESPYWQKVLRYCADGNLQALLDEYLYHLAAVEGDSTMSDESLVRFAFHAAQPLKLSTAIYKGKDPLGGDDIDFRCRFAMRYGDTKQDDQAVRSTDIREAFNSPFWPFVLVSTSVGQEGIDFHPWCHNLVHWNVPGNPVDFEQRDGRVNRFRGHAVRRNIAQKHGGEMLQSANPWGEAYELAGIDAPHPDVPGLAPDWVYPGPHKVFRDLLPYQLSTDEARIERVKKRVAYYRLAFGQARQEDLISVVSMAGVKEDYASEWRVDLRPETGRV</sequence>
<dbReference type="SUPFAM" id="SSF52540">
    <property type="entry name" value="P-loop containing nucleoside triphosphate hydrolases"/>
    <property type="match status" value="2"/>
</dbReference>
<dbReference type="InterPro" id="IPR014001">
    <property type="entry name" value="Helicase_ATP-bd"/>
</dbReference>
<dbReference type="EMBL" id="JAKGCU010000001">
    <property type="protein sequence ID" value="MCF3936971.1"/>
    <property type="molecule type" value="Genomic_DNA"/>
</dbReference>
<gene>
    <name evidence="2" type="ORF">L1892_01060</name>
</gene>
<dbReference type="InterPro" id="IPR027417">
    <property type="entry name" value="P-loop_NTPase"/>
</dbReference>
<evidence type="ECO:0000313" key="3">
    <source>
        <dbReference type="Proteomes" id="UP001108089"/>
    </source>
</evidence>
<reference evidence="2" key="1">
    <citation type="submission" date="2022-01" db="EMBL/GenBank/DDBJ databases">
        <title>Gordonia xiamenensis sp. nov., isolated from surface seawater in Xiamen.</title>
        <authorList>
            <person name="He Y.F."/>
        </authorList>
    </citation>
    <scope>NUCLEOTIDE SEQUENCE</scope>
    <source>
        <strain evidence="2">GW1C4-4</strain>
    </source>
</reference>
<dbReference type="InterPro" id="IPR001650">
    <property type="entry name" value="Helicase_C-like"/>
</dbReference>
<feature type="domain" description="Helicase ATP-binding" evidence="1">
    <location>
        <begin position="11"/>
        <end position="344"/>
    </location>
</feature>
<keyword evidence="2" id="KW-0547">Nucleotide-binding</keyword>
<dbReference type="GO" id="GO:0004386">
    <property type="term" value="F:helicase activity"/>
    <property type="evidence" value="ECO:0007669"/>
    <property type="project" value="UniProtKB-KW"/>
</dbReference>
<keyword evidence="2" id="KW-0067">ATP-binding</keyword>
<name>A0ABS9DDA1_9ACTN</name>
<dbReference type="Proteomes" id="UP001108089">
    <property type="component" value="Unassembled WGS sequence"/>
</dbReference>
<accession>A0ABS9DDA1</accession>
<keyword evidence="2" id="KW-0347">Helicase</keyword>
<comment type="caution">
    <text evidence="2">The sequence shown here is derived from an EMBL/GenBank/DDBJ whole genome shotgun (WGS) entry which is preliminary data.</text>
</comment>
<dbReference type="Gene3D" id="3.40.50.300">
    <property type="entry name" value="P-loop containing nucleotide triphosphate hydrolases"/>
    <property type="match status" value="2"/>
</dbReference>
<evidence type="ECO:0000259" key="1">
    <source>
        <dbReference type="SMART" id="SM00487"/>
    </source>
</evidence>
<dbReference type="SMART" id="SM00487">
    <property type="entry name" value="DEXDc"/>
    <property type="match status" value="1"/>
</dbReference>
<keyword evidence="2" id="KW-0378">Hydrolase</keyword>
<evidence type="ECO:0000313" key="2">
    <source>
        <dbReference type="EMBL" id="MCF3936971.1"/>
    </source>
</evidence>
<dbReference type="Pfam" id="PF00271">
    <property type="entry name" value="Helicase_C"/>
    <property type="match status" value="1"/>
</dbReference>
<keyword evidence="3" id="KW-1185">Reference proteome</keyword>
<dbReference type="RefSeq" id="WP_235721594.1">
    <property type="nucleotide sequence ID" value="NZ_JAKGCU010000001.1"/>
</dbReference>